<evidence type="ECO:0000256" key="4">
    <source>
        <dbReference type="ARBA" id="ARBA00022448"/>
    </source>
</evidence>
<keyword evidence="5" id="KW-0249">Electron transport</keyword>
<protein>
    <recommendedName>
        <fullName evidence="3">Glutaredoxin-like protein NrdH</fullName>
    </recommendedName>
</protein>
<keyword evidence="4" id="KW-0813">Transport</keyword>
<dbReference type="NCBIfam" id="TIGR02194">
    <property type="entry name" value="GlrX_NrdH"/>
    <property type="match status" value="1"/>
</dbReference>
<accession>A0ABW4PYW3</accession>
<dbReference type="Proteomes" id="UP001597280">
    <property type="component" value="Unassembled WGS sequence"/>
</dbReference>
<organism evidence="9 10">
    <name type="scientific">Brachybacterium rhamnosum</name>
    <dbReference type="NCBI Taxonomy" id="173361"/>
    <lineage>
        <taxon>Bacteria</taxon>
        <taxon>Bacillati</taxon>
        <taxon>Actinomycetota</taxon>
        <taxon>Actinomycetes</taxon>
        <taxon>Micrococcales</taxon>
        <taxon>Dermabacteraceae</taxon>
        <taxon>Brachybacterium</taxon>
    </lineage>
</organism>
<evidence type="ECO:0000256" key="7">
    <source>
        <dbReference type="ARBA" id="ARBA00023284"/>
    </source>
</evidence>
<dbReference type="InterPro" id="IPR051548">
    <property type="entry name" value="Grx-like_ET"/>
</dbReference>
<dbReference type="CDD" id="cd02976">
    <property type="entry name" value="NrdH"/>
    <property type="match status" value="1"/>
</dbReference>
<dbReference type="PANTHER" id="PTHR34386:SF1">
    <property type="entry name" value="GLUTAREDOXIN-LIKE PROTEIN NRDH"/>
    <property type="match status" value="1"/>
</dbReference>
<dbReference type="Gene3D" id="3.40.30.10">
    <property type="entry name" value="Glutaredoxin"/>
    <property type="match status" value="1"/>
</dbReference>
<comment type="caution">
    <text evidence="9">The sequence shown here is derived from an EMBL/GenBank/DDBJ whole genome shotgun (WGS) entry which is preliminary data.</text>
</comment>
<dbReference type="InterPro" id="IPR011909">
    <property type="entry name" value="GlrX_NrdH"/>
</dbReference>
<evidence type="ECO:0000256" key="3">
    <source>
        <dbReference type="ARBA" id="ARBA00017945"/>
    </source>
</evidence>
<reference evidence="10" key="1">
    <citation type="journal article" date="2019" name="Int. J. Syst. Evol. Microbiol.">
        <title>The Global Catalogue of Microorganisms (GCM) 10K type strain sequencing project: providing services to taxonomists for standard genome sequencing and annotation.</title>
        <authorList>
            <consortium name="The Broad Institute Genomics Platform"/>
            <consortium name="The Broad Institute Genome Sequencing Center for Infectious Disease"/>
            <person name="Wu L."/>
            <person name="Ma J."/>
        </authorList>
    </citation>
    <scope>NUCLEOTIDE SEQUENCE [LARGE SCALE GENOMIC DNA]</scope>
    <source>
        <strain evidence="10">JCM 11650</strain>
    </source>
</reference>
<dbReference type="Pfam" id="PF00462">
    <property type="entry name" value="Glutaredoxin"/>
    <property type="match status" value="1"/>
</dbReference>
<keyword evidence="6" id="KW-1015">Disulfide bond</keyword>
<dbReference type="InterPro" id="IPR036249">
    <property type="entry name" value="Thioredoxin-like_sf"/>
</dbReference>
<sequence length="87" mass="9170">MDITVYSKPLCVQCDATKRALNKAGVAYDVVDVTEDAEALAHIKSLGYVQAPVVITGEDHWSGFRPDKIKAVVASAGAAAPRRTAAV</sequence>
<evidence type="ECO:0000256" key="5">
    <source>
        <dbReference type="ARBA" id="ARBA00022982"/>
    </source>
</evidence>
<dbReference type="PANTHER" id="PTHR34386">
    <property type="entry name" value="GLUTAREDOXIN"/>
    <property type="match status" value="1"/>
</dbReference>
<evidence type="ECO:0000256" key="1">
    <source>
        <dbReference type="ARBA" id="ARBA00002292"/>
    </source>
</evidence>
<comment type="similarity">
    <text evidence="2">Belongs to the glutaredoxin family.</text>
</comment>
<evidence type="ECO:0000256" key="2">
    <source>
        <dbReference type="ARBA" id="ARBA00007787"/>
    </source>
</evidence>
<evidence type="ECO:0000313" key="10">
    <source>
        <dbReference type="Proteomes" id="UP001597280"/>
    </source>
</evidence>
<dbReference type="EMBL" id="JBHUFL010000002">
    <property type="protein sequence ID" value="MFD1835245.1"/>
    <property type="molecule type" value="Genomic_DNA"/>
</dbReference>
<dbReference type="PROSITE" id="PS51354">
    <property type="entry name" value="GLUTAREDOXIN_2"/>
    <property type="match status" value="1"/>
</dbReference>
<evidence type="ECO:0000313" key="9">
    <source>
        <dbReference type="EMBL" id="MFD1835245.1"/>
    </source>
</evidence>
<dbReference type="RefSeq" id="WP_168198047.1">
    <property type="nucleotide sequence ID" value="NZ_BAAAIS010000002.1"/>
</dbReference>
<evidence type="ECO:0000256" key="6">
    <source>
        <dbReference type="ARBA" id="ARBA00023157"/>
    </source>
</evidence>
<keyword evidence="10" id="KW-1185">Reference proteome</keyword>
<keyword evidence="7" id="KW-0676">Redox-active center</keyword>
<dbReference type="InterPro" id="IPR002109">
    <property type="entry name" value="Glutaredoxin"/>
</dbReference>
<proteinExistence type="inferred from homology"/>
<dbReference type="SUPFAM" id="SSF52833">
    <property type="entry name" value="Thioredoxin-like"/>
    <property type="match status" value="1"/>
</dbReference>
<feature type="domain" description="Glutaredoxin" evidence="8">
    <location>
        <begin position="3"/>
        <end position="61"/>
    </location>
</feature>
<evidence type="ECO:0000259" key="8">
    <source>
        <dbReference type="Pfam" id="PF00462"/>
    </source>
</evidence>
<gene>
    <name evidence="9" type="primary">nrdH</name>
    <name evidence="9" type="ORF">ACFSDA_09170</name>
</gene>
<comment type="function">
    <text evidence="1">Electron transport system for the ribonucleotide reductase system NrdEF.</text>
</comment>
<name>A0ABW4PYW3_9MICO</name>